<keyword evidence="1" id="KW-0472">Membrane</keyword>
<feature type="domain" description="DUF5924" evidence="3">
    <location>
        <begin position="1"/>
        <end position="238"/>
    </location>
</feature>
<evidence type="ECO:0000256" key="1">
    <source>
        <dbReference type="SAM" id="Phobius"/>
    </source>
</evidence>
<dbReference type="EMBL" id="PIPO01000002">
    <property type="protein sequence ID" value="RUO34133.1"/>
    <property type="molecule type" value="Genomic_DNA"/>
</dbReference>
<evidence type="ECO:0000313" key="5">
    <source>
        <dbReference type="Proteomes" id="UP000287823"/>
    </source>
</evidence>
<reference evidence="4 5" key="1">
    <citation type="journal article" date="2011" name="Front. Microbiol.">
        <title>Genomic signatures of strain selection and enhancement in Bacillus atrophaeus var. globigii, a historical biowarfare simulant.</title>
        <authorList>
            <person name="Gibbons H.S."/>
            <person name="Broomall S.M."/>
            <person name="McNew L.A."/>
            <person name="Daligault H."/>
            <person name="Chapman C."/>
            <person name="Bruce D."/>
            <person name="Karavis M."/>
            <person name="Krepps M."/>
            <person name="McGregor P.A."/>
            <person name="Hong C."/>
            <person name="Park K.H."/>
            <person name="Akmal A."/>
            <person name="Feldman A."/>
            <person name="Lin J.S."/>
            <person name="Chang W.E."/>
            <person name="Higgs B.W."/>
            <person name="Demirev P."/>
            <person name="Lindquist J."/>
            <person name="Liem A."/>
            <person name="Fochler E."/>
            <person name="Read T.D."/>
            <person name="Tapia R."/>
            <person name="Johnson S."/>
            <person name="Bishop-Lilly K.A."/>
            <person name="Detter C."/>
            <person name="Han C."/>
            <person name="Sozhamannan S."/>
            <person name="Rosenzweig C.N."/>
            <person name="Skowronski E.W."/>
        </authorList>
    </citation>
    <scope>NUCLEOTIDE SEQUENCE [LARGE SCALE GENOMIC DNA]</scope>
    <source>
        <strain evidence="4 5">Y4G10-17</strain>
    </source>
</reference>
<feature type="transmembrane region" description="Helical" evidence="1">
    <location>
        <begin position="22"/>
        <end position="39"/>
    </location>
</feature>
<organism evidence="4 5">
    <name type="scientific">Aliidiomarina soli</name>
    <dbReference type="NCBI Taxonomy" id="1928574"/>
    <lineage>
        <taxon>Bacteria</taxon>
        <taxon>Pseudomonadati</taxon>
        <taxon>Pseudomonadota</taxon>
        <taxon>Gammaproteobacteria</taxon>
        <taxon>Alteromonadales</taxon>
        <taxon>Idiomarinaceae</taxon>
        <taxon>Aliidiomarina</taxon>
    </lineage>
</organism>
<dbReference type="InterPro" id="IPR016937">
    <property type="entry name" value="UCP029727"/>
</dbReference>
<dbReference type="Pfam" id="PF11141">
    <property type="entry name" value="DUF2914"/>
    <property type="match status" value="1"/>
</dbReference>
<name>A0A432WK14_9GAMM</name>
<dbReference type="AlphaFoldDB" id="A0A432WK14"/>
<proteinExistence type="predicted"/>
<feature type="transmembrane region" description="Helical" evidence="1">
    <location>
        <begin position="175"/>
        <end position="192"/>
    </location>
</feature>
<dbReference type="InterPro" id="IPR022606">
    <property type="entry name" value="DUF2914"/>
</dbReference>
<protein>
    <submittedName>
        <fullName evidence="4">DUF2914 domain-containing protein</fullName>
    </submittedName>
</protein>
<keyword evidence="1" id="KW-1133">Transmembrane helix</keyword>
<feature type="transmembrane region" description="Helical" evidence="1">
    <location>
        <begin position="59"/>
        <end position="80"/>
    </location>
</feature>
<dbReference type="PIRSF" id="PIRSF029727">
    <property type="entry name" value="UCP029727"/>
    <property type="match status" value="1"/>
</dbReference>
<evidence type="ECO:0000313" key="4">
    <source>
        <dbReference type="EMBL" id="RUO34133.1"/>
    </source>
</evidence>
<comment type="caution">
    <text evidence="4">The sequence shown here is derived from an EMBL/GenBank/DDBJ whole genome shotgun (WGS) entry which is preliminary data.</text>
</comment>
<feature type="domain" description="DUF2914" evidence="2">
    <location>
        <begin position="250"/>
        <end position="314"/>
    </location>
</feature>
<sequence>MAAFGFASGLASFFLVERNESLAQMIAVLMLLSWAWLILERWLRLGIIKRFGFKMPPAVMRFATQMVHQESLFFTLPFFLAATTWNHGQLVFTLLLITCALISLIDPIYYNWLAPKRGLFVAFHALTLFAVLLVVSPLLLNLDTGQSLVLALVLALLFSLPSLKGFIPSGRWWRLPLISLMLVVMATGAWQIRSWIPPASLRMTEITLSQQMDRELRAPGDSIRNIEVASLHRDGLFAWTAVRAPRGLNERIHHLWLLNGNEVDRITLDIVGGRDQGYRAWTHKLNFPVNAEGNWQVRVVTDSGQLIGLTRFTVEPASE</sequence>
<keyword evidence="5" id="KW-1185">Reference proteome</keyword>
<dbReference type="Pfam" id="PF19346">
    <property type="entry name" value="DUF5924"/>
    <property type="match status" value="1"/>
</dbReference>
<dbReference type="InterPro" id="IPR045968">
    <property type="entry name" value="DUF5924"/>
</dbReference>
<feature type="transmembrane region" description="Helical" evidence="1">
    <location>
        <begin position="146"/>
        <end position="163"/>
    </location>
</feature>
<keyword evidence="1" id="KW-0812">Transmembrane</keyword>
<evidence type="ECO:0000259" key="2">
    <source>
        <dbReference type="Pfam" id="PF11141"/>
    </source>
</evidence>
<gene>
    <name evidence="4" type="ORF">CWE14_06245</name>
</gene>
<feature type="transmembrane region" description="Helical" evidence="1">
    <location>
        <begin position="119"/>
        <end position="140"/>
    </location>
</feature>
<dbReference type="Proteomes" id="UP000287823">
    <property type="component" value="Unassembled WGS sequence"/>
</dbReference>
<evidence type="ECO:0000259" key="3">
    <source>
        <dbReference type="Pfam" id="PF19346"/>
    </source>
</evidence>
<accession>A0A432WK14</accession>
<feature type="transmembrane region" description="Helical" evidence="1">
    <location>
        <begin position="92"/>
        <end position="112"/>
    </location>
</feature>